<proteinExistence type="predicted"/>
<name>A0AAE0T247_9BIVA</name>
<sequence>MCAIKIQTLRKCVVGKDNDKRLPRLPNVFEQSGNKKLHAKPCTSFNPTTQRMFVQLTSNTTSSAWQRTSNGHTMNTPPNADDELTDAEFLGMGEGTLLDEN</sequence>
<dbReference type="AlphaFoldDB" id="A0AAE0T247"/>
<protein>
    <submittedName>
        <fullName evidence="2">Uncharacterized protein</fullName>
    </submittedName>
</protein>
<evidence type="ECO:0000256" key="1">
    <source>
        <dbReference type="SAM" id="MobiDB-lite"/>
    </source>
</evidence>
<feature type="region of interest" description="Disordered" evidence="1">
    <location>
        <begin position="25"/>
        <end position="44"/>
    </location>
</feature>
<evidence type="ECO:0000313" key="2">
    <source>
        <dbReference type="EMBL" id="KAK3602422.1"/>
    </source>
</evidence>
<feature type="compositionally biased region" description="Polar residues" evidence="1">
    <location>
        <begin position="60"/>
        <end position="78"/>
    </location>
</feature>
<keyword evidence="3" id="KW-1185">Reference proteome</keyword>
<dbReference type="Proteomes" id="UP001195483">
    <property type="component" value="Unassembled WGS sequence"/>
</dbReference>
<gene>
    <name evidence="2" type="ORF">CHS0354_022209</name>
</gene>
<organism evidence="2 3">
    <name type="scientific">Potamilus streckersoni</name>
    <dbReference type="NCBI Taxonomy" id="2493646"/>
    <lineage>
        <taxon>Eukaryota</taxon>
        <taxon>Metazoa</taxon>
        <taxon>Spiralia</taxon>
        <taxon>Lophotrochozoa</taxon>
        <taxon>Mollusca</taxon>
        <taxon>Bivalvia</taxon>
        <taxon>Autobranchia</taxon>
        <taxon>Heteroconchia</taxon>
        <taxon>Palaeoheterodonta</taxon>
        <taxon>Unionida</taxon>
        <taxon>Unionoidea</taxon>
        <taxon>Unionidae</taxon>
        <taxon>Ambleminae</taxon>
        <taxon>Lampsilini</taxon>
        <taxon>Potamilus</taxon>
    </lineage>
</organism>
<reference evidence="2" key="1">
    <citation type="journal article" date="2021" name="Genome Biol. Evol.">
        <title>A High-Quality Reference Genome for a Parasitic Bivalve with Doubly Uniparental Inheritance (Bivalvia: Unionida).</title>
        <authorList>
            <person name="Smith C.H."/>
        </authorList>
    </citation>
    <scope>NUCLEOTIDE SEQUENCE</scope>
    <source>
        <strain evidence="2">CHS0354</strain>
    </source>
</reference>
<dbReference type="EMBL" id="JAEAOA010001343">
    <property type="protein sequence ID" value="KAK3602422.1"/>
    <property type="molecule type" value="Genomic_DNA"/>
</dbReference>
<reference evidence="2" key="2">
    <citation type="journal article" date="2021" name="Genome Biol. Evol.">
        <title>Developing a high-quality reference genome for a parasitic bivalve with doubly uniparental inheritance (Bivalvia: Unionida).</title>
        <authorList>
            <person name="Smith C.H."/>
        </authorList>
    </citation>
    <scope>NUCLEOTIDE SEQUENCE</scope>
    <source>
        <strain evidence="2">CHS0354</strain>
        <tissue evidence="2">Mantle</tissue>
    </source>
</reference>
<comment type="caution">
    <text evidence="2">The sequence shown here is derived from an EMBL/GenBank/DDBJ whole genome shotgun (WGS) entry which is preliminary data.</text>
</comment>
<feature type="region of interest" description="Disordered" evidence="1">
    <location>
        <begin position="60"/>
        <end position="80"/>
    </location>
</feature>
<reference evidence="2" key="3">
    <citation type="submission" date="2023-05" db="EMBL/GenBank/DDBJ databases">
        <authorList>
            <person name="Smith C.H."/>
        </authorList>
    </citation>
    <scope>NUCLEOTIDE SEQUENCE</scope>
    <source>
        <strain evidence="2">CHS0354</strain>
        <tissue evidence="2">Mantle</tissue>
    </source>
</reference>
<evidence type="ECO:0000313" key="3">
    <source>
        <dbReference type="Proteomes" id="UP001195483"/>
    </source>
</evidence>
<accession>A0AAE0T247</accession>